<evidence type="ECO:0000259" key="5">
    <source>
        <dbReference type="PROSITE" id="PS51634"/>
    </source>
</evidence>
<dbReference type="OrthoDB" id="10059281at2759"/>
<feature type="domain" description="CRC" evidence="5">
    <location>
        <begin position="1640"/>
        <end position="1677"/>
    </location>
</feature>
<dbReference type="InterPro" id="IPR033467">
    <property type="entry name" value="Tesmin/TSO1-like_CXC"/>
</dbReference>
<keyword evidence="7" id="KW-1185">Reference proteome</keyword>
<evidence type="ECO:0000256" key="2">
    <source>
        <dbReference type="ARBA" id="ARBA00007267"/>
    </source>
</evidence>
<protein>
    <recommendedName>
        <fullName evidence="5">CRC domain-containing protein</fullName>
    </recommendedName>
</protein>
<reference evidence="6" key="2">
    <citation type="submission" date="2021-01" db="UniProtKB">
        <authorList>
            <consortium name="EnsemblMetazoa"/>
        </authorList>
    </citation>
    <scope>IDENTIFICATION</scope>
</reference>
<feature type="compositionally biased region" description="Acidic residues" evidence="4">
    <location>
        <begin position="1696"/>
        <end position="1720"/>
    </location>
</feature>
<name>A0A7M7PNR2_STRPU</name>
<dbReference type="Pfam" id="PF03638">
    <property type="entry name" value="TCR"/>
    <property type="match status" value="1"/>
</dbReference>
<dbReference type="PANTHER" id="PTHR47018">
    <property type="entry name" value="CXC DOMAIN-CONTAINING PROTEIN-RELATED"/>
    <property type="match status" value="1"/>
</dbReference>
<dbReference type="PANTHER" id="PTHR47018:SF2">
    <property type="entry name" value="TESMIN_TSO1-LIKE CXC DOMAIN-CONTAINING PROTEIN"/>
    <property type="match status" value="1"/>
</dbReference>
<dbReference type="InterPro" id="IPR046496">
    <property type="entry name" value="DUF6589"/>
</dbReference>
<feature type="region of interest" description="Disordered" evidence="4">
    <location>
        <begin position="1692"/>
        <end position="1720"/>
    </location>
</feature>
<evidence type="ECO:0000256" key="3">
    <source>
        <dbReference type="ARBA" id="ARBA00023242"/>
    </source>
</evidence>
<evidence type="ECO:0000256" key="1">
    <source>
        <dbReference type="ARBA" id="ARBA00004123"/>
    </source>
</evidence>
<dbReference type="EnsemblMetazoa" id="XM_030997611">
    <property type="protein sequence ID" value="XP_030853471"/>
    <property type="gene ID" value="LOC100890520"/>
</dbReference>
<accession>A0A7M7PNR2</accession>
<feature type="region of interest" description="Disordered" evidence="4">
    <location>
        <begin position="531"/>
        <end position="557"/>
    </location>
</feature>
<evidence type="ECO:0000313" key="6">
    <source>
        <dbReference type="EnsemblMetazoa" id="XP_030853471"/>
    </source>
</evidence>
<sequence length="1736" mass="198986">MTNVRFTHLSAINAEPLKEIIRSKSPLIKETDCICNACRLKFSKKIKDSSYTPEKKKIRFTSPCFLSNYLLCSDSGTVKTSINLHEFNETFSLECNSIPEVISVCRKHRAQVSNHKQNCYCSLCKSFIRGNEKKYSSQKLSQYAIGRLQQISPDFIIDDTIRYICSNCYRYSMRKKETKLTLDDLDTKLVKEVEKLTEVVDLKTAGINALTLTLKQLTELCRSECGFLITDAYDIYLSTLQKVCNNELQFQQAKRSKTWLKCKVMDFFADVVSISKSSSKKGDLIYVSNLTKDEIIKAWNESKCMNRSMKNSYEGYESLPSTDDNVETHNVKWDEFIFNINHLLRTQGKATSEFFSRDPSSVLNFDFENMKSHLYPIVWNIICALTANREELSCLRSSVASFHKDFLCFSDNSSHGNLKRNKRMVIVFLLQFLLNDSNSYPFHVITANCIKGLSHSSRLINIMNKLGFCCSESTLERFLQGLKDVRQISGPLADLSPSSFTIVSIDNIDVLAPYAAVAADKSRSWHGTSIMAQQPKPKHEEALDNIPSTTRTDLPSKLPSIPSENVVLEKRPSIRKRLPVFSVESQEIPSKSYFEPPKYKTFMRNQVKEEQFLISEKEQESVVDLNTSLFSYVCERFVFLDDPSNVSLPGMKLKLAMEKDNTNVIKSKCSYLYVLDEKADCPGTLKRTLGILYDTFKVKDETNHLIIAGDGATIKLLLNIKKEYGPSLDWVIPYLGDWHVLKNFQEVLMKIYWDSGLKEIAKLSHKHITLKSLSACSNFKRTHRFFIQVFEAIYMLQYQSFLEYRKGQENVFDNEDFLLQVKNLVSCLQFENGEISGMSEYREAVNQFKCSDIMSSMKQEFDEYCDMMSLKHTTFKFWNQFLRKDCHCYISLWIAIRSANWDLRLASLKEMVPLFHAFDRLNYAQLIPLHLNMLNGLPDYIIQDFKDGGFVNSLSGTPFSCVAFDEAHEMTINKDCKMSLAKSLPQSHSMDSIAATIQYRAQLINNLATQLGSQRRSMLYRDMQASVVKAEFANVKLYFDKVSSTNMFTPNDQPNNLIHVFSGTIANPQQEKSLCNFRDIGQESYEAYYKVQILHETSVSKPVRRKINLKTFAKDKVRQRRVSDLEKEKKLITLCYKRTIAMSEEHQQPISSLLQFVPVPRAICSPDGLPRKGSKAIVYDLFQKRYTSQFQIITDTFSPPFSDTCVIIEGMNIIYMSPLRQQLFIDYANLIASRWITPYFKKGYKEVRILFDQAGTQGVSPKGIERKRRDQTDLDNETFENIDDNTPVPKDWGSFLKNRTNKYALIRFLSRKFVSIAQSQLQNNTQFFITSGGFNVGLDTNAEYSGAVVTMQGKDRHNIQHNHEETDTQIWLHVFDTSCSNILVYSLDRDISMIGLPLDFGTKEVTVQYCAKVGNNKYLQLNKLQSALKKDSDLAQLITKGIDITKCMQVLYICSGCDFVSFFSHFGKTIFFKVFFQYANFITGDLSNSSPGHLNDTSVPSDYELGSLSFYRLILCLYFNANRACLNKFSNPIELFDSVSGNSALDHHHEALDLVRKASWKGVYEDELMPSNSALHFHWLRSCWVSTVWGQAQTQQFMYPDISLYGYNVSQHLGEIQVDIIWDTEENIDKVKNNIMYLTRGCSCKKNKCITRQCKCRKANNVCGPGCRCKSCENIPNTDTLDTSSIVSDSNSECSELSENDDTDLTLDYTDSEDFSDEGNDVYLSDIEDLDIEEFD</sequence>
<comment type="similarity">
    <text evidence="2">Belongs to the lin-54 family.</text>
</comment>
<dbReference type="RefSeq" id="XP_030853471.1">
    <property type="nucleotide sequence ID" value="XM_030997611.1"/>
</dbReference>
<proteinExistence type="inferred from homology"/>
<dbReference type="InterPro" id="IPR005172">
    <property type="entry name" value="CRC"/>
</dbReference>
<keyword evidence="3" id="KW-0539">Nucleus</keyword>
<dbReference type="InParanoid" id="A0A7M7PNR2"/>
<dbReference type="SMART" id="SM01114">
    <property type="entry name" value="CXC"/>
    <property type="match status" value="1"/>
</dbReference>
<comment type="subcellular location">
    <subcellularLocation>
        <location evidence="1">Nucleus</location>
    </subcellularLocation>
</comment>
<dbReference type="GeneID" id="100890520"/>
<dbReference type="Pfam" id="PF20231">
    <property type="entry name" value="DUF6589"/>
    <property type="match status" value="1"/>
</dbReference>
<evidence type="ECO:0000256" key="4">
    <source>
        <dbReference type="SAM" id="MobiDB-lite"/>
    </source>
</evidence>
<dbReference type="PROSITE" id="PS51634">
    <property type="entry name" value="CRC"/>
    <property type="match status" value="1"/>
</dbReference>
<dbReference type="Proteomes" id="UP000007110">
    <property type="component" value="Unassembled WGS sequence"/>
</dbReference>
<reference evidence="7" key="1">
    <citation type="submission" date="2015-02" db="EMBL/GenBank/DDBJ databases">
        <title>Genome sequencing for Strongylocentrotus purpuratus.</title>
        <authorList>
            <person name="Murali S."/>
            <person name="Liu Y."/>
            <person name="Vee V."/>
            <person name="English A."/>
            <person name="Wang M."/>
            <person name="Skinner E."/>
            <person name="Han Y."/>
            <person name="Muzny D.M."/>
            <person name="Worley K.C."/>
            <person name="Gibbs R.A."/>
        </authorList>
    </citation>
    <scope>NUCLEOTIDE SEQUENCE</scope>
</reference>
<evidence type="ECO:0000313" key="7">
    <source>
        <dbReference type="Proteomes" id="UP000007110"/>
    </source>
</evidence>
<dbReference type="GO" id="GO:0005634">
    <property type="term" value="C:nucleus"/>
    <property type="evidence" value="ECO:0007669"/>
    <property type="project" value="UniProtKB-SubCell"/>
</dbReference>
<organism evidence="6 7">
    <name type="scientific">Strongylocentrotus purpuratus</name>
    <name type="common">Purple sea urchin</name>
    <dbReference type="NCBI Taxonomy" id="7668"/>
    <lineage>
        <taxon>Eukaryota</taxon>
        <taxon>Metazoa</taxon>
        <taxon>Echinodermata</taxon>
        <taxon>Eleutherozoa</taxon>
        <taxon>Echinozoa</taxon>
        <taxon>Echinoidea</taxon>
        <taxon>Euechinoidea</taxon>
        <taxon>Echinacea</taxon>
        <taxon>Camarodonta</taxon>
        <taxon>Echinidea</taxon>
        <taxon>Strongylocentrotidae</taxon>
        <taxon>Strongylocentrotus</taxon>
    </lineage>
</organism>